<organism evidence="2 3">
    <name type="scientific">Arsenicibacter rosenii</name>
    <dbReference type="NCBI Taxonomy" id="1750698"/>
    <lineage>
        <taxon>Bacteria</taxon>
        <taxon>Pseudomonadati</taxon>
        <taxon>Bacteroidota</taxon>
        <taxon>Cytophagia</taxon>
        <taxon>Cytophagales</taxon>
        <taxon>Spirosomataceae</taxon>
        <taxon>Arsenicibacter</taxon>
    </lineage>
</organism>
<sequence>MPQRFRLIDKAANGNDLKCGFMFLNRHIGVLAVSAIVFMSAISAGVRESGRPASSVDWGRTRTLQVSDPPLAKGLQDVRQLDTIPSGGANKSGYDRLYIRQITGITLPPFG</sequence>
<keyword evidence="1" id="KW-1133">Transmembrane helix</keyword>
<accession>A0A1S2VA48</accession>
<dbReference type="EMBL" id="MORL01000074">
    <property type="protein sequence ID" value="OIN55539.1"/>
    <property type="molecule type" value="Genomic_DNA"/>
</dbReference>
<proteinExistence type="predicted"/>
<reference evidence="2 3" key="1">
    <citation type="submission" date="2016-10" db="EMBL/GenBank/DDBJ databases">
        <title>Arsenicibacter rosenii gen. nov., sp. nov., an efficient arsenic-methylating bacterium isolated from an arsenic-contaminated paddy soil.</title>
        <authorList>
            <person name="Huang K."/>
        </authorList>
    </citation>
    <scope>NUCLEOTIDE SEQUENCE [LARGE SCALE GENOMIC DNA]</scope>
    <source>
        <strain evidence="2 3">SM-1</strain>
    </source>
</reference>
<feature type="transmembrane region" description="Helical" evidence="1">
    <location>
        <begin position="28"/>
        <end position="46"/>
    </location>
</feature>
<keyword evidence="3" id="KW-1185">Reference proteome</keyword>
<comment type="caution">
    <text evidence="2">The sequence shown here is derived from an EMBL/GenBank/DDBJ whole genome shotgun (WGS) entry which is preliminary data.</text>
</comment>
<evidence type="ECO:0000256" key="1">
    <source>
        <dbReference type="SAM" id="Phobius"/>
    </source>
</evidence>
<keyword evidence="1" id="KW-0812">Transmembrane</keyword>
<gene>
    <name evidence="2" type="ORF">BLX24_29625</name>
</gene>
<keyword evidence="1" id="KW-0472">Membrane</keyword>
<evidence type="ECO:0000313" key="2">
    <source>
        <dbReference type="EMBL" id="OIN55539.1"/>
    </source>
</evidence>
<dbReference type="AlphaFoldDB" id="A0A1S2VA48"/>
<name>A0A1S2VA48_9BACT</name>
<evidence type="ECO:0000313" key="3">
    <source>
        <dbReference type="Proteomes" id="UP000181790"/>
    </source>
</evidence>
<dbReference type="Proteomes" id="UP000181790">
    <property type="component" value="Unassembled WGS sequence"/>
</dbReference>
<protein>
    <submittedName>
        <fullName evidence="2">Uncharacterized protein</fullName>
    </submittedName>
</protein>